<protein>
    <submittedName>
        <fullName evidence="1">Uncharacterized protein</fullName>
    </submittedName>
</protein>
<proteinExistence type="predicted"/>
<evidence type="ECO:0000313" key="1">
    <source>
        <dbReference type="EMBL" id="CAL1689316.1"/>
    </source>
</evidence>
<organism evidence="1 2">
    <name type="scientific">Lasius platythorax</name>
    <dbReference type="NCBI Taxonomy" id="488582"/>
    <lineage>
        <taxon>Eukaryota</taxon>
        <taxon>Metazoa</taxon>
        <taxon>Ecdysozoa</taxon>
        <taxon>Arthropoda</taxon>
        <taxon>Hexapoda</taxon>
        <taxon>Insecta</taxon>
        <taxon>Pterygota</taxon>
        <taxon>Neoptera</taxon>
        <taxon>Endopterygota</taxon>
        <taxon>Hymenoptera</taxon>
        <taxon>Apocrita</taxon>
        <taxon>Aculeata</taxon>
        <taxon>Formicoidea</taxon>
        <taxon>Formicidae</taxon>
        <taxon>Formicinae</taxon>
        <taxon>Lasius</taxon>
        <taxon>Lasius</taxon>
    </lineage>
</organism>
<evidence type="ECO:0000313" key="2">
    <source>
        <dbReference type="Proteomes" id="UP001497644"/>
    </source>
</evidence>
<sequence length="41" mass="4753">MSYEAGVIFIPKFITKTTTFPIEDEDLPSRSVEHRKSPRTQ</sequence>
<dbReference type="Proteomes" id="UP001497644">
    <property type="component" value="Chromosome 9"/>
</dbReference>
<dbReference type="AlphaFoldDB" id="A0AAV2P8R3"/>
<dbReference type="EMBL" id="OZ034832">
    <property type="protein sequence ID" value="CAL1689316.1"/>
    <property type="molecule type" value="Genomic_DNA"/>
</dbReference>
<name>A0AAV2P8R3_9HYME</name>
<gene>
    <name evidence="1" type="ORF">LPLAT_LOCUS14263</name>
</gene>
<accession>A0AAV2P8R3</accession>
<reference evidence="1" key="1">
    <citation type="submission" date="2024-04" db="EMBL/GenBank/DDBJ databases">
        <authorList>
            <consortium name="Molecular Ecology Group"/>
        </authorList>
    </citation>
    <scope>NUCLEOTIDE SEQUENCE</scope>
</reference>
<keyword evidence="2" id="KW-1185">Reference proteome</keyword>